<dbReference type="GO" id="GO:0004144">
    <property type="term" value="F:diacylglycerol O-acyltransferase activity"/>
    <property type="evidence" value="ECO:0007669"/>
    <property type="project" value="UniProtKB-EC"/>
</dbReference>
<accession>A0A7M2WT36</accession>
<evidence type="ECO:0000313" key="9">
    <source>
        <dbReference type="Proteomes" id="UP000593765"/>
    </source>
</evidence>
<evidence type="ECO:0000256" key="5">
    <source>
        <dbReference type="ARBA" id="ARBA00032572"/>
    </source>
</evidence>
<proteinExistence type="inferred from homology"/>
<gene>
    <name evidence="8" type="ORF">IPV69_20390</name>
</gene>
<keyword evidence="7" id="KW-0732">Signal</keyword>
<reference evidence="8 9" key="1">
    <citation type="submission" date="2020-10" db="EMBL/GenBank/DDBJ databases">
        <title>Wide distribution of Phycisphaera-like planctomycetes from WD2101 soil group in peatlands and genome analysis of the first cultivated representative.</title>
        <authorList>
            <person name="Dedysh S.N."/>
            <person name="Beletsky A.V."/>
            <person name="Ivanova A."/>
            <person name="Kulichevskaya I.S."/>
            <person name="Suzina N.E."/>
            <person name="Philippov D.A."/>
            <person name="Rakitin A.L."/>
            <person name="Mardanov A.V."/>
            <person name="Ravin N.V."/>
        </authorList>
    </citation>
    <scope>NUCLEOTIDE SEQUENCE [LARGE SCALE GENOMIC DNA]</scope>
    <source>
        <strain evidence="8 9">M1803</strain>
    </source>
</reference>
<dbReference type="InterPro" id="IPR006311">
    <property type="entry name" value="TAT_signal"/>
</dbReference>
<dbReference type="Gene3D" id="3.40.50.1820">
    <property type="entry name" value="alpha/beta hydrolase"/>
    <property type="match status" value="1"/>
</dbReference>
<evidence type="ECO:0000313" key="8">
    <source>
        <dbReference type="EMBL" id="QOV88579.1"/>
    </source>
</evidence>
<comment type="catalytic activity">
    <reaction evidence="1">
        <text>2 alpha,alpha'-trehalose 6-mycolate = alpha,alpha'-trehalose 6,6'-bismycolate + alpha,alpha-trehalose</text>
        <dbReference type="Rhea" id="RHEA:23472"/>
        <dbReference type="ChEBI" id="CHEBI:16551"/>
        <dbReference type="ChEBI" id="CHEBI:18195"/>
        <dbReference type="ChEBI" id="CHEBI:18234"/>
        <dbReference type="EC" id="2.3.1.122"/>
    </reaction>
</comment>
<feature type="signal peptide" evidence="7">
    <location>
        <begin position="1"/>
        <end position="29"/>
    </location>
</feature>
<dbReference type="KEGG" id="hbs:IPV69_20390"/>
<evidence type="ECO:0000256" key="7">
    <source>
        <dbReference type="SAM" id="SignalP"/>
    </source>
</evidence>
<feature type="chain" id="PRO_5034417568" description="Acyl-CoA:diacylglycerol acyltransferase" evidence="7">
    <location>
        <begin position="30"/>
        <end position="312"/>
    </location>
</feature>
<sequence length="312" mass="34586">MNTHRRRFLRLCASATGGILLPCSERLFAADASSPTSAGPAPFRIVEKPTPLAGGPVLQCVIESPWLRQAQNPVRILLPAKHDAGKPTRVLYMLPVEAGLGTRWGDPVAEAIKTQIHDRHNLICVYPTFDTLPWFGRHAKDAGIRHEAYLLNAVVPAIESLYVTPGDANGRLLVGFSKSGFGAMSLILRNPKVFGCAGAWDAPLMMEDRDLGLFGTADHFGTKEVFSEYRPLRLIENADPDFQTRTRLVIAGEDSFGPNPPARFKDRPHTATFHVELDRLKIKHVFNNDLRVKHHWNTGWVRPVVDALAKLP</sequence>
<dbReference type="EC" id="2.3.1.122" evidence="3"/>
<dbReference type="GO" id="GO:0050348">
    <property type="term" value="F:trehalose O-mycolyltransferase activity"/>
    <property type="evidence" value="ECO:0007669"/>
    <property type="project" value="UniProtKB-EC"/>
</dbReference>
<protein>
    <recommendedName>
        <fullName evidence="5">Acyl-CoA:diacylglycerol acyltransferase</fullName>
        <ecNumber evidence="3">2.3.1.122</ecNumber>
        <ecNumber evidence="4">2.3.1.20</ecNumber>
    </recommendedName>
</protein>
<name>A0A7M2WT36_9BACT</name>
<dbReference type="SUPFAM" id="SSF53474">
    <property type="entry name" value="alpha/beta-Hydrolases"/>
    <property type="match status" value="1"/>
</dbReference>
<dbReference type="InterPro" id="IPR029058">
    <property type="entry name" value="AB_hydrolase_fold"/>
</dbReference>
<dbReference type="InterPro" id="IPR000801">
    <property type="entry name" value="Esterase-like"/>
</dbReference>
<keyword evidence="9" id="KW-1185">Reference proteome</keyword>
<evidence type="ECO:0000256" key="2">
    <source>
        <dbReference type="ARBA" id="ARBA00005874"/>
    </source>
</evidence>
<dbReference type="RefSeq" id="WP_206291569.1">
    <property type="nucleotide sequence ID" value="NZ_CP063458.1"/>
</dbReference>
<comment type="similarity">
    <text evidence="2">Belongs to the mycobacterial A85 antigen family.</text>
</comment>
<dbReference type="EC" id="2.3.1.20" evidence="4"/>
<dbReference type="Proteomes" id="UP000593765">
    <property type="component" value="Chromosome"/>
</dbReference>
<evidence type="ECO:0000256" key="3">
    <source>
        <dbReference type="ARBA" id="ARBA00012820"/>
    </source>
</evidence>
<dbReference type="PROSITE" id="PS51318">
    <property type="entry name" value="TAT"/>
    <property type="match status" value="1"/>
</dbReference>
<dbReference type="Pfam" id="PF00756">
    <property type="entry name" value="Esterase"/>
    <property type="match status" value="1"/>
</dbReference>
<dbReference type="EMBL" id="CP063458">
    <property type="protein sequence ID" value="QOV88579.1"/>
    <property type="molecule type" value="Genomic_DNA"/>
</dbReference>
<dbReference type="AlphaFoldDB" id="A0A7M2WT36"/>
<evidence type="ECO:0000256" key="6">
    <source>
        <dbReference type="ARBA" id="ARBA00048109"/>
    </source>
</evidence>
<organism evidence="8 9">
    <name type="scientific">Humisphaera borealis</name>
    <dbReference type="NCBI Taxonomy" id="2807512"/>
    <lineage>
        <taxon>Bacteria</taxon>
        <taxon>Pseudomonadati</taxon>
        <taxon>Planctomycetota</taxon>
        <taxon>Phycisphaerae</taxon>
        <taxon>Tepidisphaerales</taxon>
        <taxon>Tepidisphaeraceae</taxon>
        <taxon>Humisphaera</taxon>
    </lineage>
</organism>
<evidence type="ECO:0000256" key="1">
    <source>
        <dbReference type="ARBA" id="ARBA00000697"/>
    </source>
</evidence>
<comment type="catalytic activity">
    <reaction evidence="6">
        <text>an acyl-CoA + a 1,2-diacyl-sn-glycerol = a triacyl-sn-glycerol + CoA</text>
        <dbReference type="Rhea" id="RHEA:10868"/>
        <dbReference type="ChEBI" id="CHEBI:17815"/>
        <dbReference type="ChEBI" id="CHEBI:57287"/>
        <dbReference type="ChEBI" id="CHEBI:58342"/>
        <dbReference type="ChEBI" id="CHEBI:64615"/>
        <dbReference type="EC" id="2.3.1.20"/>
    </reaction>
</comment>
<evidence type="ECO:0000256" key="4">
    <source>
        <dbReference type="ARBA" id="ARBA00013244"/>
    </source>
</evidence>